<dbReference type="AlphaFoldDB" id="A0A210PG37"/>
<evidence type="ECO:0000313" key="5">
    <source>
        <dbReference type="EMBL" id="OWF35459.1"/>
    </source>
</evidence>
<dbReference type="InterPro" id="IPR011333">
    <property type="entry name" value="SKP1/BTB/POZ_sf"/>
</dbReference>
<dbReference type="InterPro" id="IPR036770">
    <property type="entry name" value="Ankyrin_rpt-contain_sf"/>
</dbReference>
<feature type="repeat" description="ANK" evidence="3">
    <location>
        <begin position="54"/>
        <end position="86"/>
    </location>
</feature>
<feature type="domain" description="BTB" evidence="4">
    <location>
        <begin position="142"/>
        <end position="210"/>
    </location>
</feature>
<keyword evidence="2 3" id="KW-0040">ANK repeat</keyword>
<keyword evidence="1" id="KW-0677">Repeat</keyword>
<dbReference type="Pfam" id="PF00651">
    <property type="entry name" value="BTB"/>
    <property type="match status" value="2"/>
</dbReference>
<dbReference type="STRING" id="6573.A0A210PG37"/>
<dbReference type="CDD" id="cd18186">
    <property type="entry name" value="BTB_POZ_ZBTB_KLHL-like"/>
    <property type="match status" value="1"/>
</dbReference>
<comment type="caution">
    <text evidence="5">The sequence shown here is derived from an EMBL/GenBank/DDBJ whole genome shotgun (WGS) entry which is preliminary data.</text>
</comment>
<evidence type="ECO:0000313" key="6">
    <source>
        <dbReference type="Proteomes" id="UP000242188"/>
    </source>
</evidence>
<dbReference type="SUPFAM" id="SSF54695">
    <property type="entry name" value="POZ domain"/>
    <property type="match status" value="2"/>
</dbReference>
<dbReference type="GO" id="GO:0000151">
    <property type="term" value="C:ubiquitin ligase complex"/>
    <property type="evidence" value="ECO:0007669"/>
    <property type="project" value="TreeGrafter"/>
</dbReference>
<dbReference type="PANTHER" id="PTHR46231:SF1">
    <property type="entry name" value="ANKYRIN REPEAT AND BTB_POZ DOMAIN-CONTAINING PROTEIN 1"/>
    <property type="match status" value="1"/>
</dbReference>
<dbReference type="Gene3D" id="3.30.710.10">
    <property type="entry name" value="Potassium Channel Kv1.1, Chain A"/>
    <property type="match status" value="2"/>
</dbReference>
<dbReference type="Gene3D" id="1.25.40.20">
    <property type="entry name" value="Ankyrin repeat-containing domain"/>
    <property type="match status" value="1"/>
</dbReference>
<dbReference type="PROSITE" id="PS50088">
    <property type="entry name" value="ANK_REPEAT"/>
    <property type="match status" value="1"/>
</dbReference>
<dbReference type="InterPro" id="IPR002110">
    <property type="entry name" value="Ankyrin_rpt"/>
</dbReference>
<dbReference type="InterPro" id="IPR044515">
    <property type="entry name" value="ABTB1"/>
</dbReference>
<evidence type="ECO:0000256" key="3">
    <source>
        <dbReference type="PROSITE-ProRule" id="PRU00023"/>
    </source>
</evidence>
<evidence type="ECO:0000256" key="2">
    <source>
        <dbReference type="ARBA" id="ARBA00023043"/>
    </source>
</evidence>
<evidence type="ECO:0000256" key="1">
    <source>
        <dbReference type="ARBA" id="ARBA00022737"/>
    </source>
</evidence>
<evidence type="ECO:0000259" key="4">
    <source>
        <dbReference type="PROSITE" id="PS50097"/>
    </source>
</evidence>
<feature type="domain" description="BTB" evidence="4">
    <location>
        <begin position="310"/>
        <end position="375"/>
    </location>
</feature>
<dbReference type="GO" id="GO:0005737">
    <property type="term" value="C:cytoplasm"/>
    <property type="evidence" value="ECO:0007669"/>
    <property type="project" value="TreeGrafter"/>
</dbReference>
<organism evidence="5 6">
    <name type="scientific">Mizuhopecten yessoensis</name>
    <name type="common">Japanese scallop</name>
    <name type="synonym">Patinopecten yessoensis</name>
    <dbReference type="NCBI Taxonomy" id="6573"/>
    <lineage>
        <taxon>Eukaryota</taxon>
        <taxon>Metazoa</taxon>
        <taxon>Spiralia</taxon>
        <taxon>Lophotrochozoa</taxon>
        <taxon>Mollusca</taxon>
        <taxon>Bivalvia</taxon>
        <taxon>Autobranchia</taxon>
        <taxon>Pteriomorphia</taxon>
        <taxon>Pectinida</taxon>
        <taxon>Pectinoidea</taxon>
        <taxon>Pectinidae</taxon>
        <taxon>Mizuhopecten</taxon>
    </lineage>
</organism>
<keyword evidence="6" id="KW-1185">Reference proteome</keyword>
<dbReference type="PROSITE" id="PS50097">
    <property type="entry name" value="BTB"/>
    <property type="match status" value="2"/>
</dbReference>
<sequence length="565" mass="65041">MATASVRQVRRQLSKDVWNSDRQKFFSCVRRGKVAEVDYYVKKVGIDVNITDPWDNCPLYLACLCGHLEMVKYLLKKGAKYDSENIEGQRCFLSSLTMNIREALREYQSGTDCQVSERPVDRPSLSDLTIFLQTMYERTPDYDVELLVGDQTFLGHKCILCVRCDYFYKRLTAPDTLQLNTLELTDPAFTPGSVRAILQFLYTGGLDLPIEDVEDTQRLAAFLGFTTLANSIEAEMKQTISNTPNEDLPEQVINVSHHKQRQDLVSDLRKLVMSAVPQHLHHLVGDTQKYTEEASKMDMANMVTNTPIFPDICFCVGNHEFECHKMFFYGRSEYFRIMLIEKQDDQPPALEGYRPMVKLDDVTAEDFVQVISYLYQDHCLDTNQNSLLEVCDRWTLTRLKLQLTNEGESVTVSNVMQIYLANRNNKKLLNKCYQCVAENLLELASKYEFHQFLKRELPAPGKEEQQIKSTFVSKLLHEIRTTAHTWQEKKCANEKIKKLNYIISNRLGNTSNFTLFDITPVPPENMRRTVTSNDTNRTAPVASPDCCRYSLKIDRCVVENGFKNA</sequence>
<proteinExistence type="predicted"/>
<accession>A0A210PG37</accession>
<dbReference type="InterPro" id="IPR000210">
    <property type="entry name" value="BTB/POZ_dom"/>
</dbReference>
<dbReference type="SMART" id="SM00225">
    <property type="entry name" value="BTB"/>
    <property type="match status" value="2"/>
</dbReference>
<dbReference type="OrthoDB" id="684045at2759"/>
<dbReference type="SUPFAM" id="SSF48403">
    <property type="entry name" value="Ankyrin repeat"/>
    <property type="match status" value="1"/>
</dbReference>
<name>A0A210PG37_MIZYE</name>
<gene>
    <name evidence="5" type="ORF">KP79_PYT18401</name>
</gene>
<dbReference type="PANTHER" id="PTHR46231">
    <property type="entry name" value="ANKYRIN REPEAT AND BTB/POZ DOMAIN-CONTAINING PROTEIN 1"/>
    <property type="match status" value="1"/>
</dbReference>
<reference evidence="5 6" key="1">
    <citation type="journal article" date="2017" name="Nat. Ecol. Evol.">
        <title>Scallop genome provides insights into evolution of bilaterian karyotype and development.</title>
        <authorList>
            <person name="Wang S."/>
            <person name="Zhang J."/>
            <person name="Jiao W."/>
            <person name="Li J."/>
            <person name="Xun X."/>
            <person name="Sun Y."/>
            <person name="Guo X."/>
            <person name="Huan P."/>
            <person name="Dong B."/>
            <person name="Zhang L."/>
            <person name="Hu X."/>
            <person name="Sun X."/>
            <person name="Wang J."/>
            <person name="Zhao C."/>
            <person name="Wang Y."/>
            <person name="Wang D."/>
            <person name="Huang X."/>
            <person name="Wang R."/>
            <person name="Lv J."/>
            <person name="Li Y."/>
            <person name="Zhang Z."/>
            <person name="Liu B."/>
            <person name="Lu W."/>
            <person name="Hui Y."/>
            <person name="Liang J."/>
            <person name="Zhou Z."/>
            <person name="Hou R."/>
            <person name="Li X."/>
            <person name="Liu Y."/>
            <person name="Li H."/>
            <person name="Ning X."/>
            <person name="Lin Y."/>
            <person name="Zhao L."/>
            <person name="Xing Q."/>
            <person name="Dou J."/>
            <person name="Li Y."/>
            <person name="Mao J."/>
            <person name="Guo H."/>
            <person name="Dou H."/>
            <person name="Li T."/>
            <person name="Mu C."/>
            <person name="Jiang W."/>
            <person name="Fu Q."/>
            <person name="Fu X."/>
            <person name="Miao Y."/>
            <person name="Liu J."/>
            <person name="Yu Q."/>
            <person name="Li R."/>
            <person name="Liao H."/>
            <person name="Li X."/>
            <person name="Kong Y."/>
            <person name="Jiang Z."/>
            <person name="Chourrout D."/>
            <person name="Li R."/>
            <person name="Bao Z."/>
        </authorList>
    </citation>
    <scope>NUCLEOTIDE SEQUENCE [LARGE SCALE GENOMIC DNA]</scope>
    <source>
        <strain evidence="5 6">PY_sf001</strain>
    </source>
</reference>
<dbReference type="Pfam" id="PF12796">
    <property type="entry name" value="Ank_2"/>
    <property type="match status" value="1"/>
</dbReference>
<dbReference type="EMBL" id="NEDP02076726">
    <property type="protein sequence ID" value="OWF35459.1"/>
    <property type="molecule type" value="Genomic_DNA"/>
</dbReference>
<dbReference type="Proteomes" id="UP000242188">
    <property type="component" value="Unassembled WGS sequence"/>
</dbReference>
<dbReference type="PROSITE" id="PS50297">
    <property type="entry name" value="ANK_REP_REGION"/>
    <property type="match status" value="1"/>
</dbReference>
<protein>
    <submittedName>
        <fullName evidence="5">Ankyrin repeat and BTB/POZ domain-containing protein 1</fullName>
    </submittedName>
</protein>